<sequence length="456" mass="46760">MPPEPTPPRASLSALDATIMLVGIVVGIGIFRTPSLVAAHVESELAFVGVWVAGGLVTLIGALCYAELAAAHPHAGGEYHFLSRAYGRPVAMLFGWARGSVIQTGAIAGVAFVLGDYAAQLLPIGPQGPALYAALSIVALTAVNVLGTLPGKNLQVAATAIEVGAIVAIIGFGLFGTPAEAAPAPAVAPGTAAFGMAMVFVLLTYGGWNEAAYLTGEMQDAPRNVPRVLLAGTAILVALYVLANLALLSILGLEGLRGSNAVAADMMARVAGPSGAGLVSAAIIVAAISTLNATIFTGARSWSAMAADVTFLARISRWKSRGGAARGATPANGLILQGAIALALVGLGAVTEDGFRAMVDYTAPVFWGFLFLVGLALFVLRRREPDRVLPYKVPLYPLTPALFCLTCGYMLHASIAYTGLGALLGLAVVAAGLPLLLFRRRGPRTPLTPSFGETRP</sequence>
<dbReference type="GO" id="GO:0015179">
    <property type="term" value="F:L-amino acid transmembrane transporter activity"/>
    <property type="evidence" value="ECO:0007669"/>
    <property type="project" value="TreeGrafter"/>
</dbReference>
<feature type="transmembrane region" description="Helical" evidence="5">
    <location>
        <begin position="130"/>
        <end position="149"/>
    </location>
</feature>
<evidence type="ECO:0000313" key="6">
    <source>
        <dbReference type="EMBL" id="ONG55818.1"/>
    </source>
</evidence>
<feature type="transmembrane region" description="Helical" evidence="5">
    <location>
        <begin position="45"/>
        <end position="69"/>
    </location>
</feature>
<comment type="caution">
    <text evidence="6">The sequence shown here is derived from an EMBL/GenBank/DDBJ whole genome shotgun (WGS) entry which is preliminary data.</text>
</comment>
<feature type="transmembrane region" description="Helical" evidence="5">
    <location>
        <begin position="393"/>
        <end position="411"/>
    </location>
</feature>
<evidence type="ECO:0000256" key="1">
    <source>
        <dbReference type="ARBA" id="ARBA00004141"/>
    </source>
</evidence>
<evidence type="ECO:0000256" key="2">
    <source>
        <dbReference type="ARBA" id="ARBA00022692"/>
    </source>
</evidence>
<feature type="transmembrane region" description="Helical" evidence="5">
    <location>
        <begin position="417"/>
        <end position="438"/>
    </location>
</feature>
<proteinExistence type="predicted"/>
<reference evidence="6 7" key="1">
    <citation type="submission" date="2016-10" db="EMBL/GenBank/DDBJ databases">
        <title>Draft Genome sequence of Roseomonas sp. strain M3.</title>
        <authorList>
            <person name="Subhash Y."/>
            <person name="Lee S."/>
        </authorList>
    </citation>
    <scope>NUCLEOTIDE SEQUENCE [LARGE SCALE GENOMIC DNA]</scope>
    <source>
        <strain evidence="6 7">M3</strain>
    </source>
</reference>
<evidence type="ECO:0000256" key="4">
    <source>
        <dbReference type="ARBA" id="ARBA00023136"/>
    </source>
</evidence>
<dbReference type="PIRSF" id="PIRSF006060">
    <property type="entry name" value="AA_transporter"/>
    <property type="match status" value="1"/>
</dbReference>
<keyword evidence="4 5" id="KW-0472">Membrane</keyword>
<keyword evidence="2 5" id="KW-0812">Transmembrane</keyword>
<feature type="transmembrane region" description="Helical" evidence="5">
    <location>
        <begin position="156"/>
        <end position="175"/>
    </location>
</feature>
<feature type="transmembrane region" description="Helical" evidence="5">
    <location>
        <begin position="273"/>
        <end position="295"/>
    </location>
</feature>
<dbReference type="AlphaFoldDB" id="A0A1V2H6C1"/>
<feature type="transmembrane region" description="Helical" evidence="5">
    <location>
        <begin position="12"/>
        <end position="33"/>
    </location>
</feature>
<name>A0A1V2H6C1_9PROT</name>
<protein>
    <submittedName>
        <fullName evidence="6">Amino acid permease</fullName>
    </submittedName>
</protein>
<organism evidence="6 7">
    <name type="scientific">Teichococcus deserti</name>
    <dbReference type="NCBI Taxonomy" id="1817963"/>
    <lineage>
        <taxon>Bacteria</taxon>
        <taxon>Pseudomonadati</taxon>
        <taxon>Pseudomonadota</taxon>
        <taxon>Alphaproteobacteria</taxon>
        <taxon>Acetobacterales</taxon>
        <taxon>Roseomonadaceae</taxon>
        <taxon>Roseomonas</taxon>
    </lineage>
</organism>
<feature type="transmembrane region" description="Helical" evidence="5">
    <location>
        <begin position="228"/>
        <end position="253"/>
    </location>
</feature>
<gene>
    <name evidence="6" type="ORF">BKE38_08150</name>
</gene>
<evidence type="ECO:0000256" key="3">
    <source>
        <dbReference type="ARBA" id="ARBA00022989"/>
    </source>
</evidence>
<feature type="transmembrane region" description="Helical" evidence="5">
    <location>
        <begin position="90"/>
        <end position="115"/>
    </location>
</feature>
<dbReference type="OrthoDB" id="9762947at2"/>
<accession>A0A1V2H6C1</accession>
<feature type="transmembrane region" description="Helical" evidence="5">
    <location>
        <begin position="361"/>
        <end position="381"/>
    </location>
</feature>
<feature type="transmembrane region" description="Helical" evidence="5">
    <location>
        <begin position="187"/>
        <end position="208"/>
    </location>
</feature>
<dbReference type="EMBL" id="MLCO01000065">
    <property type="protein sequence ID" value="ONG55818.1"/>
    <property type="molecule type" value="Genomic_DNA"/>
</dbReference>
<dbReference type="RefSeq" id="WP_076956858.1">
    <property type="nucleotide sequence ID" value="NZ_MLCO01000065.1"/>
</dbReference>
<keyword evidence="3 5" id="KW-1133">Transmembrane helix</keyword>
<dbReference type="InterPro" id="IPR050598">
    <property type="entry name" value="AminoAcid_Transporter"/>
</dbReference>
<dbReference type="PANTHER" id="PTHR11785">
    <property type="entry name" value="AMINO ACID TRANSPORTER"/>
    <property type="match status" value="1"/>
</dbReference>
<evidence type="ECO:0000313" key="7">
    <source>
        <dbReference type="Proteomes" id="UP000188879"/>
    </source>
</evidence>
<evidence type="ECO:0000256" key="5">
    <source>
        <dbReference type="SAM" id="Phobius"/>
    </source>
</evidence>
<dbReference type="PANTHER" id="PTHR11785:SF512">
    <property type="entry name" value="SOBREMESA, ISOFORM B"/>
    <property type="match status" value="1"/>
</dbReference>
<comment type="subcellular location">
    <subcellularLocation>
        <location evidence="1">Membrane</location>
        <topology evidence="1">Multi-pass membrane protein</topology>
    </subcellularLocation>
</comment>
<dbReference type="Proteomes" id="UP000188879">
    <property type="component" value="Unassembled WGS sequence"/>
</dbReference>
<dbReference type="Pfam" id="PF13520">
    <property type="entry name" value="AA_permease_2"/>
    <property type="match status" value="1"/>
</dbReference>
<dbReference type="Gene3D" id="1.20.1740.10">
    <property type="entry name" value="Amino acid/polyamine transporter I"/>
    <property type="match status" value="1"/>
</dbReference>
<dbReference type="InterPro" id="IPR002293">
    <property type="entry name" value="AA/rel_permease1"/>
</dbReference>
<feature type="transmembrane region" description="Helical" evidence="5">
    <location>
        <begin position="327"/>
        <end position="349"/>
    </location>
</feature>
<dbReference type="GO" id="GO:0016020">
    <property type="term" value="C:membrane"/>
    <property type="evidence" value="ECO:0007669"/>
    <property type="project" value="UniProtKB-SubCell"/>
</dbReference>
<keyword evidence="7" id="KW-1185">Reference proteome</keyword>